<sequence length="160" mass="17647">MKNKKLIYGFVAIVILVGGLVIKSNIKSNVDLTDSDQLKDKLVLYRSPNCGCCVNYAAYLKKEGYEVEIISTDDMNTVKEEKRVPFNMSSCHTVVMGDYVIEGHIPVEGIKKLASERPNIVGITLPDMPQGSPGMPGRKVGLFDIYSIENDGNTSLFTQL</sequence>
<dbReference type="InterPro" id="IPR007332">
    <property type="entry name" value="DUF411"/>
</dbReference>
<organism evidence="2 3">
    <name type="scientific">Candidatus Magasanikbacteria bacterium RIFCSPHIGHO2_01_FULL_33_34</name>
    <dbReference type="NCBI Taxonomy" id="1798671"/>
    <lineage>
        <taxon>Bacteria</taxon>
        <taxon>Candidatus Magasanikiibacteriota</taxon>
    </lineage>
</organism>
<comment type="caution">
    <text evidence="2">The sequence shown here is derived from an EMBL/GenBank/DDBJ whole genome shotgun (WGS) entry which is preliminary data.</text>
</comment>
<accession>A0A1F6LHV4</accession>
<dbReference type="Pfam" id="PF04214">
    <property type="entry name" value="DUF411"/>
    <property type="match status" value="1"/>
</dbReference>
<keyword evidence="1" id="KW-1133">Transmembrane helix</keyword>
<proteinExistence type="predicted"/>
<evidence type="ECO:0000313" key="3">
    <source>
        <dbReference type="Proteomes" id="UP000177067"/>
    </source>
</evidence>
<dbReference type="AlphaFoldDB" id="A0A1F6LHV4"/>
<dbReference type="SUPFAM" id="SSF52833">
    <property type="entry name" value="Thioredoxin-like"/>
    <property type="match status" value="1"/>
</dbReference>
<dbReference type="InterPro" id="IPR036249">
    <property type="entry name" value="Thioredoxin-like_sf"/>
</dbReference>
<name>A0A1F6LHV4_9BACT</name>
<reference evidence="2 3" key="1">
    <citation type="journal article" date="2016" name="Nat. Commun.">
        <title>Thousands of microbial genomes shed light on interconnected biogeochemical processes in an aquifer system.</title>
        <authorList>
            <person name="Anantharaman K."/>
            <person name="Brown C.T."/>
            <person name="Hug L.A."/>
            <person name="Sharon I."/>
            <person name="Castelle C.J."/>
            <person name="Probst A.J."/>
            <person name="Thomas B.C."/>
            <person name="Singh A."/>
            <person name="Wilkins M.J."/>
            <person name="Karaoz U."/>
            <person name="Brodie E.L."/>
            <person name="Williams K.H."/>
            <person name="Hubbard S.S."/>
            <person name="Banfield J.F."/>
        </authorList>
    </citation>
    <scope>NUCLEOTIDE SEQUENCE [LARGE SCALE GENOMIC DNA]</scope>
</reference>
<feature type="transmembrane region" description="Helical" evidence="1">
    <location>
        <begin position="6"/>
        <end position="22"/>
    </location>
</feature>
<evidence type="ECO:0000313" key="2">
    <source>
        <dbReference type="EMBL" id="OGH58909.1"/>
    </source>
</evidence>
<gene>
    <name evidence="2" type="ORF">A2725_04145</name>
</gene>
<keyword evidence="1" id="KW-0812">Transmembrane</keyword>
<protein>
    <recommendedName>
        <fullName evidence="4">CopG family transcriptional regulator</fullName>
    </recommendedName>
</protein>
<keyword evidence="1" id="KW-0472">Membrane</keyword>
<dbReference type="EMBL" id="MFPS01000008">
    <property type="protein sequence ID" value="OGH58909.1"/>
    <property type="molecule type" value="Genomic_DNA"/>
</dbReference>
<evidence type="ECO:0008006" key="4">
    <source>
        <dbReference type="Google" id="ProtNLM"/>
    </source>
</evidence>
<evidence type="ECO:0000256" key="1">
    <source>
        <dbReference type="SAM" id="Phobius"/>
    </source>
</evidence>
<dbReference type="Proteomes" id="UP000177067">
    <property type="component" value="Unassembled WGS sequence"/>
</dbReference>